<dbReference type="EMBL" id="BSXU01000456">
    <property type="protein sequence ID" value="GMG20736.1"/>
    <property type="molecule type" value="Genomic_DNA"/>
</dbReference>
<dbReference type="Pfam" id="PF05291">
    <property type="entry name" value="Bystin"/>
    <property type="match status" value="1"/>
</dbReference>
<evidence type="ECO:0000313" key="4">
    <source>
        <dbReference type="Proteomes" id="UP001165063"/>
    </source>
</evidence>
<accession>A0A9W7DCU3</accession>
<dbReference type="GO" id="GO:0005730">
    <property type="term" value="C:nucleolus"/>
    <property type="evidence" value="ECO:0007669"/>
    <property type="project" value="TreeGrafter"/>
</dbReference>
<dbReference type="GO" id="GO:0005737">
    <property type="term" value="C:cytoplasm"/>
    <property type="evidence" value="ECO:0007669"/>
    <property type="project" value="TreeGrafter"/>
</dbReference>
<proteinExistence type="inferred from homology"/>
<evidence type="ECO:0000313" key="3">
    <source>
        <dbReference type="EMBL" id="GMG20736.1"/>
    </source>
</evidence>
<dbReference type="Proteomes" id="UP001165063">
    <property type="component" value="Unassembled WGS sequence"/>
</dbReference>
<evidence type="ECO:0000256" key="2">
    <source>
        <dbReference type="SAM" id="MobiDB-lite"/>
    </source>
</evidence>
<dbReference type="OrthoDB" id="2192561at2759"/>
<feature type="region of interest" description="Disordered" evidence="2">
    <location>
        <begin position="1"/>
        <end position="21"/>
    </location>
</feature>
<gene>
    <name evidence="3" type="ORF">Amon01_000146100</name>
</gene>
<organism evidence="3 4">
    <name type="scientific">Ambrosiozyma monospora</name>
    <name type="common">Yeast</name>
    <name type="synonym">Endomycopsis monosporus</name>
    <dbReference type="NCBI Taxonomy" id="43982"/>
    <lineage>
        <taxon>Eukaryota</taxon>
        <taxon>Fungi</taxon>
        <taxon>Dikarya</taxon>
        <taxon>Ascomycota</taxon>
        <taxon>Saccharomycotina</taxon>
        <taxon>Pichiomycetes</taxon>
        <taxon>Pichiales</taxon>
        <taxon>Pichiaceae</taxon>
        <taxon>Ambrosiozyma</taxon>
    </lineage>
</organism>
<dbReference type="GO" id="GO:0030515">
    <property type="term" value="F:snoRNA binding"/>
    <property type="evidence" value="ECO:0007669"/>
    <property type="project" value="TreeGrafter"/>
</dbReference>
<dbReference type="PANTHER" id="PTHR12821">
    <property type="entry name" value="BYSTIN"/>
    <property type="match status" value="1"/>
</dbReference>
<protein>
    <submittedName>
        <fullName evidence="3">Unnamed protein product</fullName>
    </submittedName>
</protein>
<comment type="similarity">
    <text evidence="1">Belongs to the bystin family.</text>
</comment>
<dbReference type="GO" id="GO:0030688">
    <property type="term" value="C:preribosome, small subunit precursor"/>
    <property type="evidence" value="ECO:0007669"/>
    <property type="project" value="TreeGrafter"/>
</dbReference>
<dbReference type="AlphaFoldDB" id="A0A9W7DCU3"/>
<comment type="caution">
    <text evidence="3">The sequence shown here is derived from an EMBL/GenBank/DDBJ whole genome shotgun (WGS) entry which is preliminary data.</text>
</comment>
<keyword evidence="4" id="KW-1185">Reference proteome</keyword>
<reference evidence="3" key="1">
    <citation type="submission" date="2023-04" db="EMBL/GenBank/DDBJ databases">
        <title>Ambrosiozyma monospora NBRC 1965.</title>
        <authorList>
            <person name="Ichikawa N."/>
            <person name="Sato H."/>
            <person name="Tonouchi N."/>
        </authorList>
    </citation>
    <scope>NUCLEOTIDE SEQUENCE</scope>
    <source>
        <strain evidence="3">NBRC 1965</strain>
    </source>
</reference>
<sequence length="323" mass="37981">MEKIQEKEQQKKLQEQGEGVERPKDAVLLPPRVIEAYEKVGVSLSAWRHGKLPKLFKVLPSIRNWEDLIYVTNPEAWTPQVVYEATKLFVSNLSASKAERFVDMVLLPRFRRDIEESEEHKLNYHIYRSLKKALYKPAAFFKGFLFPLVQEECTVREAMIVGSILNKCSVPVQHSSVALSWLLEQEFNPATTVFIRILLEKKYALPYQTIDDLVYYFMRFRVITDETKNDIMIDEDTAYELSEERKLKQAPAMPLVWHKAFLAFAQRYKNDITEDQRDFLMEVLRQRGHKEIGPEIRRELQAGKERVNDIKEPSKDDDIMSYF</sequence>
<dbReference type="InterPro" id="IPR007955">
    <property type="entry name" value="Bystin"/>
</dbReference>
<dbReference type="PANTHER" id="PTHR12821:SF0">
    <property type="entry name" value="BYSTIN"/>
    <property type="match status" value="1"/>
</dbReference>
<dbReference type="GO" id="GO:0006364">
    <property type="term" value="P:rRNA processing"/>
    <property type="evidence" value="ECO:0007669"/>
    <property type="project" value="TreeGrafter"/>
</dbReference>
<evidence type="ECO:0000256" key="1">
    <source>
        <dbReference type="ARBA" id="ARBA00007114"/>
    </source>
</evidence>
<name>A0A9W7DCU3_AMBMO</name>